<dbReference type="Gene3D" id="3.20.20.150">
    <property type="entry name" value="Divalent-metal-dependent TIM barrel enzymes"/>
    <property type="match status" value="1"/>
</dbReference>
<dbReference type="STRING" id="76595.SAMN05660313_00737"/>
<dbReference type="EMBL" id="FPIY01000001">
    <property type="protein sequence ID" value="SFW24531.1"/>
    <property type="molecule type" value="Genomic_DNA"/>
</dbReference>
<dbReference type="Proteomes" id="UP000183257">
    <property type="component" value="Unassembled WGS sequence"/>
</dbReference>
<protein>
    <recommendedName>
        <fullName evidence="3">Sugar phosphate isomerase/epimerase</fullName>
    </recommendedName>
</protein>
<evidence type="ECO:0008006" key="3">
    <source>
        <dbReference type="Google" id="ProtNLM"/>
    </source>
</evidence>
<keyword evidence="2" id="KW-1185">Reference proteome</keyword>
<accession>A0A1K1MN61</accession>
<organism evidence="1 2">
    <name type="scientific">Cellulophaga fucicola</name>
    <dbReference type="NCBI Taxonomy" id="76595"/>
    <lineage>
        <taxon>Bacteria</taxon>
        <taxon>Pseudomonadati</taxon>
        <taxon>Bacteroidota</taxon>
        <taxon>Flavobacteriia</taxon>
        <taxon>Flavobacteriales</taxon>
        <taxon>Flavobacteriaceae</taxon>
        <taxon>Cellulophaga</taxon>
    </lineage>
</organism>
<sequence>MKLKYVCPFWGQEGTTAKEFISKVINAGYNAVEVNIPADNNFETELKSVLNDSKLDLIGQQWLQPLNQSAKEYSKRLEDRLYKLAEFNPIFINSHTGRDFFKFDENCDILETVFKFEEKTGISVYHETHRGRFNYSAKATEDFIQKYSNLKLTGDFSHWTVVSESLLEDQILSLEKAINNTEYLHARVADTQRSQINYPFSEENKIYLQTFTNWWKQVIANAQNSDKGTFYICPEFGPNPYMPYQPNTTTPLVSQWDLNVKMIEYLKQQNLLDK</sequence>
<proteinExistence type="predicted"/>
<dbReference type="RefSeq" id="WP_072302395.1">
    <property type="nucleotide sequence ID" value="NZ_FPIY01000001.1"/>
</dbReference>
<dbReference type="AlphaFoldDB" id="A0A1K1MN61"/>
<gene>
    <name evidence="1" type="ORF">SAMN05660313_00737</name>
</gene>
<evidence type="ECO:0000313" key="2">
    <source>
        <dbReference type="Proteomes" id="UP000183257"/>
    </source>
</evidence>
<dbReference type="InterPro" id="IPR036237">
    <property type="entry name" value="Xyl_isomerase-like_sf"/>
</dbReference>
<dbReference type="OrthoDB" id="2555274at2"/>
<name>A0A1K1MN61_9FLAO</name>
<evidence type="ECO:0000313" key="1">
    <source>
        <dbReference type="EMBL" id="SFW24531.1"/>
    </source>
</evidence>
<dbReference type="SUPFAM" id="SSF51658">
    <property type="entry name" value="Xylose isomerase-like"/>
    <property type="match status" value="1"/>
</dbReference>
<reference evidence="2" key="1">
    <citation type="submission" date="2016-11" db="EMBL/GenBank/DDBJ databases">
        <authorList>
            <person name="Varghese N."/>
            <person name="Submissions S."/>
        </authorList>
    </citation>
    <scope>NUCLEOTIDE SEQUENCE [LARGE SCALE GENOMIC DNA]</scope>
    <source>
        <strain evidence="2">DSM 24786</strain>
    </source>
</reference>